<proteinExistence type="predicted"/>
<protein>
    <submittedName>
        <fullName evidence="1">Uncharacterized protein</fullName>
    </submittedName>
</protein>
<evidence type="ECO:0000313" key="2">
    <source>
        <dbReference type="Proteomes" id="UP001732700"/>
    </source>
</evidence>
<reference evidence="1" key="1">
    <citation type="submission" date="2021-05" db="EMBL/GenBank/DDBJ databases">
        <authorList>
            <person name="Scholz U."/>
            <person name="Mascher M."/>
            <person name="Fiebig A."/>
        </authorList>
    </citation>
    <scope>NUCLEOTIDE SEQUENCE [LARGE SCALE GENOMIC DNA]</scope>
</reference>
<reference evidence="1" key="2">
    <citation type="submission" date="2025-09" db="UniProtKB">
        <authorList>
            <consortium name="EnsemblPlants"/>
        </authorList>
    </citation>
    <scope>IDENTIFICATION</scope>
</reference>
<keyword evidence="2" id="KW-1185">Reference proteome</keyword>
<name>A0ACD5ZUC7_AVESA</name>
<evidence type="ECO:0000313" key="1">
    <source>
        <dbReference type="EnsemblPlants" id="AVESA.00010b.r2.7AG1226840.1.CDS"/>
    </source>
</evidence>
<accession>A0ACD5ZUC7</accession>
<dbReference type="EnsemblPlants" id="AVESA.00010b.r2.7AG1226840.1">
    <property type="protein sequence ID" value="AVESA.00010b.r2.7AG1226840.1.CDS"/>
    <property type="gene ID" value="AVESA.00010b.r2.7AG1226840"/>
</dbReference>
<dbReference type="Proteomes" id="UP001732700">
    <property type="component" value="Chromosome 7A"/>
</dbReference>
<sequence length="351" mass="39399">MDAIAHGEEVVARMWEELPVRVDWATVPAQCAYAWAQARAFVVVPAIRLLLVLSLAMTVMILLEKLFVAAVYFTVKAFGLKPERRYRWRPITAAAAGDGDEEACLEGGGGGAGFPVVLVQIPMYNEREVYKLSIGAACALEWPSDRLVIQVLDDSTDPVVKDLVEIECKRWLGKGVNIKYEVRGNRKGYKAGALKEGLKHSYVHECEYIAMFDADFQPESDFLLRTVPFLVHNADIALVQTRWKFATTGLLDAGRVNEWVVTEKLGDANKAKSATDGLEAVKVIDVELTTPLVPKLKKWRLRFWDKYNCSEIFVGTYIIICGCYDLFYANKGYYIYLFVQGLAFLVVGFDK</sequence>
<organism evidence="1 2">
    <name type="scientific">Avena sativa</name>
    <name type="common">Oat</name>
    <dbReference type="NCBI Taxonomy" id="4498"/>
    <lineage>
        <taxon>Eukaryota</taxon>
        <taxon>Viridiplantae</taxon>
        <taxon>Streptophyta</taxon>
        <taxon>Embryophyta</taxon>
        <taxon>Tracheophyta</taxon>
        <taxon>Spermatophyta</taxon>
        <taxon>Magnoliopsida</taxon>
        <taxon>Liliopsida</taxon>
        <taxon>Poales</taxon>
        <taxon>Poaceae</taxon>
        <taxon>BOP clade</taxon>
        <taxon>Pooideae</taxon>
        <taxon>Poodae</taxon>
        <taxon>Poeae</taxon>
        <taxon>Poeae Chloroplast Group 1 (Aveneae type)</taxon>
        <taxon>Aveninae</taxon>
        <taxon>Avena</taxon>
    </lineage>
</organism>